<comment type="caution">
    <text evidence="1">The sequence shown here is derived from an EMBL/GenBank/DDBJ whole genome shotgun (WGS) entry which is preliminary data.</text>
</comment>
<sequence>MRSGIVSYNLAVGTENTGDSGYHETLTIFWLTILYHFLKLQEGKSLLALCNELLDSKLAINSLPFFFYDRGRILSTNARARFQEPNKNEVSRPIITRILTNEIDIT</sequence>
<dbReference type="RefSeq" id="WP_217790628.1">
    <property type="nucleotide sequence ID" value="NZ_JAHSPG010000003.1"/>
</dbReference>
<evidence type="ECO:0000313" key="1">
    <source>
        <dbReference type="EMBL" id="MBV4357000.1"/>
    </source>
</evidence>
<accession>A0A9E2W273</accession>
<dbReference type="Proteomes" id="UP000812270">
    <property type="component" value="Unassembled WGS sequence"/>
</dbReference>
<gene>
    <name evidence="1" type="ORF">KTO63_07590</name>
</gene>
<dbReference type="EMBL" id="JAHSPG010000003">
    <property type="protein sequence ID" value="MBV4357000.1"/>
    <property type="molecule type" value="Genomic_DNA"/>
</dbReference>
<proteinExistence type="predicted"/>
<reference evidence="1" key="1">
    <citation type="submission" date="2021-06" db="EMBL/GenBank/DDBJ databases">
        <authorList>
            <person name="Huq M.A."/>
        </authorList>
    </citation>
    <scope>NUCLEOTIDE SEQUENCE</scope>
    <source>
        <strain evidence="1">MAH-26</strain>
    </source>
</reference>
<dbReference type="AlphaFoldDB" id="A0A9E2W273"/>
<keyword evidence="2" id="KW-1185">Reference proteome</keyword>
<evidence type="ECO:0000313" key="2">
    <source>
        <dbReference type="Proteomes" id="UP000812270"/>
    </source>
</evidence>
<protein>
    <submittedName>
        <fullName evidence="1">Uncharacterized protein</fullName>
    </submittedName>
</protein>
<organism evidence="1 2">
    <name type="scientific">Pinibacter aurantiacus</name>
    <dbReference type="NCBI Taxonomy" id="2851599"/>
    <lineage>
        <taxon>Bacteria</taxon>
        <taxon>Pseudomonadati</taxon>
        <taxon>Bacteroidota</taxon>
        <taxon>Chitinophagia</taxon>
        <taxon>Chitinophagales</taxon>
        <taxon>Chitinophagaceae</taxon>
        <taxon>Pinibacter</taxon>
    </lineage>
</organism>
<name>A0A9E2W273_9BACT</name>